<proteinExistence type="predicted"/>
<dbReference type="Pfam" id="PF15013">
    <property type="entry name" value="CCSMST1"/>
    <property type="match status" value="1"/>
</dbReference>
<organism evidence="1 2">
    <name type="scientific">Hypsibius exemplaris</name>
    <name type="common">Freshwater tardigrade</name>
    <dbReference type="NCBI Taxonomy" id="2072580"/>
    <lineage>
        <taxon>Eukaryota</taxon>
        <taxon>Metazoa</taxon>
        <taxon>Ecdysozoa</taxon>
        <taxon>Tardigrada</taxon>
        <taxon>Eutardigrada</taxon>
        <taxon>Parachela</taxon>
        <taxon>Hypsibioidea</taxon>
        <taxon>Hypsibiidae</taxon>
        <taxon>Hypsibius</taxon>
    </lineage>
</organism>
<comment type="caution">
    <text evidence="1">The sequence shown here is derived from an EMBL/GenBank/DDBJ whole genome shotgun (WGS) entry which is preliminary data.</text>
</comment>
<accession>A0A1W0WF01</accession>
<dbReference type="PANTHER" id="PTHR35268">
    <property type="entry name" value="PROTEIN CCSMST1"/>
    <property type="match status" value="1"/>
</dbReference>
<evidence type="ECO:0000313" key="2">
    <source>
        <dbReference type="Proteomes" id="UP000192578"/>
    </source>
</evidence>
<keyword evidence="2" id="KW-1185">Reference proteome</keyword>
<dbReference type="PANTHER" id="PTHR35268:SF1">
    <property type="entry name" value="UBIQUINOL-CYTOCHROME-C REDUCTASE COMPLEX ASSEMBLY FACTOR 4"/>
    <property type="match status" value="1"/>
</dbReference>
<dbReference type="OrthoDB" id="5783753at2759"/>
<protein>
    <submittedName>
        <fullName evidence="1">Uncharacterized protein</fullName>
    </submittedName>
</protein>
<gene>
    <name evidence="1" type="ORF">BV898_12003</name>
</gene>
<dbReference type="EMBL" id="MTYJ01000116">
    <property type="protein sequence ID" value="OQV13784.1"/>
    <property type="molecule type" value="Genomic_DNA"/>
</dbReference>
<dbReference type="InterPro" id="IPR029160">
    <property type="entry name" value="UQCC4"/>
</dbReference>
<dbReference type="AlphaFoldDB" id="A0A1W0WF01"/>
<dbReference type="Proteomes" id="UP000192578">
    <property type="component" value="Unassembled WGS sequence"/>
</dbReference>
<name>A0A1W0WF01_HYPEX</name>
<sequence length="189" mass="21088">MIIPASRLCISCGNVFQRVVVFRSRLPITGSSGLPQMFAHRAASSVTPVEDSSSPAVKDEKDDAIQYSTSKAFLHRVLEFDKEDPRPKHERKIVVISVVCFMIYFFVLREENDLDREMRKPLWERVPGLERQTLTALIEYNKKNGKNNALAEARLAEIIAEEAAGTAPSFKTTRELAAKSVVVAGKPIA</sequence>
<reference evidence="2" key="1">
    <citation type="submission" date="2017-01" db="EMBL/GenBank/DDBJ databases">
        <title>Comparative genomics of anhydrobiosis in the tardigrade Hypsibius dujardini.</title>
        <authorList>
            <person name="Yoshida Y."/>
            <person name="Koutsovoulos G."/>
            <person name="Laetsch D."/>
            <person name="Stevens L."/>
            <person name="Kumar S."/>
            <person name="Horikawa D."/>
            <person name="Ishino K."/>
            <person name="Komine S."/>
            <person name="Tomita M."/>
            <person name="Blaxter M."/>
            <person name="Arakawa K."/>
        </authorList>
    </citation>
    <scope>NUCLEOTIDE SEQUENCE [LARGE SCALE GENOMIC DNA]</scope>
    <source>
        <strain evidence="2">Z151</strain>
    </source>
</reference>
<evidence type="ECO:0000313" key="1">
    <source>
        <dbReference type="EMBL" id="OQV13784.1"/>
    </source>
</evidence>